<evidence type="ECO:0000256" key="1">
    <source>
        <dbReference type="SAM" id="SignalP"/>
    </source>
</evidence>
<feature type="signal peptide" evidence="1">
    <location>
        <begin position="1"/>
        <end position="27"/>
    </location>
</feature>
<dbReference type="Proteomes" id="UP001303236">
    <property type="component" value="Chromosome"/>
</dbReference>
<dbReference type="Pfam" id="PF03995">
    <property type="entry name" value="Inhibitor_I36"/>
    <property type="match status" value="1"/>
</dbReference>
<evidence type="ECO:0000313" key="3">
    <source>
        <dbReference type="Proteomes" id="UP001303236"/>
    </source>
</evidence>
<keyword evidence="1" id="KW-0732">Signal</keyword>
<organism evidence="2 3">
    <name type="scientific">Streptomyces durocortorensis</name>
    <dbReference type="NCBI Taxonomy" id="2811104"/>
    <lineage>
        <taxon>Bacteria</taxon>
        <taxon>Bacillati</taxon>
        <taxon>Actinomycetota</taxon>
        <taxon>Actinomycetes</taxon>
        <taxon>Kitasatosporales</taxon>
        <taxon>Streptomycetaceae</taxon>
        <taxon>Streptomyces</taxon>
    </lineage>
</organism>
<reference evidence="2 3" key="1">
    <citation type="submission" date="2023-09" db="EMBL/GenBank/DDBJ databases">
        <title>Genome completion map analysis of the actinomycetes C11-1.</title>
        <authorList>
            <person name="Qin P."/>
            <person name="Guan P."/>
        </authorList>
    </citation>
    <scope>NUCLEOTIDE SEQUENCE [LARGE SCALE GENOMIC DNA]</scope>
    <source>
        <strain evidence="2 3">C11-1</strain>
    </source>
</reference>
<sequence length="124" mass="13397">MRRSTIGMLAATGVLAATVSFSGTATAGETGATAACPKGAFCMYTGSNQTGTMYPKYGNWSGTINGIKSVYNNGSPQPGYDHVTFTWQYKGRTFSKCFHYPFDVPYKTNYVGVTAKKVVWRGEC</sequence>
<dbReference type="EMBL" id="CP134500">
    <property type="protein sequence ID" value="WNF27778.1"/>
    <property type="molecule type" value="Genomic_DNA"/>
</dbReference>
<accession>A0ABY9VVP4</accession>
<evidence type="ECO:0000313" key="2">
    <source>
        <dbReference type="EMBL" id="WNF27778.1"/>
    </source>
</evidence>
<proteinExistence type="predicted"/>
<feature type="chain" id="PRO_5047352643" evidence="1">
    <location>
        <begin position="28"/>
        <end position="124"/>
    </location>
</feature>
<protein>
    <submittedName>
        <fullName evidence="2">Peptidase inhibitor family I36 protein</fullName>
    </submittedName>
</protein>
<gene>
    <name evidence="2" type="ORF">RI138_13620</name>
</gene>
<keyword evidence="3" id="KW-1185">Reference proteome</keyword>
<name>A0ABY9VVP4_9ACTN</name>